<accession>A0AAV2L9P8</accession>
<organism evidence="2 3">
    <name type="scientific">Knipowitschia caucasica</name>
    <name type="common">Caucasian dwarf goby</name>
    <name type="synonym">Pomatoschistus caucasicus</name>
    <dbReference type="NCBI Taxonomy" id="637954"/>
    <lineage>
        <taxon>Eukaryota</taxon>
        <taxon>Metazoa</taxon>
        <taxon>Chordata</taxon>
        <taxon>Craniata</taxon>
        <taxon>Vertebrata</taxon>
        <taxon>Euteleostomi</taxon>
        <taxon>Actinopterygii</taxon>
        <taxon>Neopterygii</taxon>
        <taxon>Teleostei</taxon>
        <taxon>Neoteleostei</taxon>
        <taxon>Acanthomorphata</taxon>
        <taxon>Gobiaria</taxon>
        <taxon>Gobiiformes</taxon>
        <taxon>Gobioidei</taxon>
        <taxon>Gobiidae</taxon>
        <taxon>Gobiinae</taxon>
        <taxon>Knipowitschia</taxon>
    </lineage>
</organism>
<feature type="region of interest" description="Disordered" evidence="1">
    <location>
        <begin position="250"/>
        <end position="293"/>
    </location>
</feature>
<evidence type="ECO:0000313" key="3">
    <source>
        <dbReference type="Proteomes" id="UP001497482"/>
    </source>
</evidence>
<feature type="compositionally biased region" description="Basic and acidic residues" evidence="1">
    <location>
        <begin position="32"/>
        <end position="42"/>
    </location>
</feature>
<feature type="region of interest" description="Disordered" evidence="1">
    <location>
        <begin position="22"/>
        <end position="42"/>
    </location>
</feature>
<feature type="region of interest" description="Disordered" evidence="1">
    <location>
        <begin position="187"/>
        <end position="219"/>
    </location>
</feature>
<gene>
    <name evidence="2" type="ORF">KC01_LOCUS26369</name>
</gene>
<feature type="compositionally biased region" description="Basic and acidic residues" evidence="1">
    <location>
        <begin position="251"/>
        <end position="262"/>
    </location>
</feature>
<dbReference type="AlphaFoldDB" id="A0AAV2L9P8"/>
<reference evidence="2 3" key="1">
    <citation type="submission" date="2024-04" db="EMBL/GenBank/DDBJ databases">
        <authorList>
            <person name="Waldvogel A.-M."/>
            <person name="Schoenle A."/>
        </authorList>
    </citation>
    <scope>NUCLEOTIDE SEQUENCE [LARGE SCALE GENOMIC DNA]</scope>
</reference>
<protein>
    <submittedName>
        <fullName evidence="2">Uncharacterized protein</fullName>
    </submittedName>
</protein>
<feature type="compositionally biased region" description="Basic and acidic residues" evidence="1">
    <location>
        <begin position="272"/>
        <end position="283"/>
    </location>
</feature>
<evidence type="ECO:0000313" key="2">
    <source>
        <dbReference type="EMBL" id="CAL1597895.1"/>
    </source>
</evidence>
<name>A0AAV2L9P8_KNICA</name>
<proteinExistence type="predicted"/>
<dbReference type="EMBL" id="OZ035844">
    <property type="protein sequence ID" value="CAL1597895.1"/>
    <property type="molecule type" value="Genomic_DNA"/>
</dbReference>
<dbReference type="Proteomes" id="UP001497482">
    <property type="component" value="Chromosome 22"/>
</dbReference>
<evidence type="ECO:0000256" key="1">
    <source>
        <dbReference type="SAM" id="MobiDB-lite"/>
    </source>
</evidence>
<sequence>MKTLMPVKKVPKATPKVLVKPVQPESTGNSKEVVDSQRKKILMSKEKARKTFDVIQQKDRRSESNKAELQEAPVISPRVIMVKPASPENIIEFQELDDVQKESHKVLMSREKAHRSFNMTQQKNRILMSKEKARKTFDVIQQKDRRSESNKAELQEAPVISPRVIMVKPASPENIIEFQELDDVQKEREKAHRSFNMTQQKNRRSGSSRAEVQEAPVSSHRVIMVKPARPENTIRLQEGDLVKSVTSVELHSAERTTQRDPIQDQQQSDSRLNMETKAKDREPAPIQTPTSTRCDAVDERLKDRPKRKFWIKRTAKVQPLNDSTLPPTEDDFVPKKKRKNIFRRAFSLLKRCSCFN</sequence>
<keyword evidence="3" id="KW-1185">Reference proteome</keyword>